<evidence type="ECO:0000313" key="2">
    <source>
        <dbReference type="EMBL" id="MBL1107373.1"/>
    </source>
</evidence>
<gene>
    <name evidence="2" type="ORF">JK361_22665</name>
</gene>
<organism evidence="2 3">
    <name type="scientific">Streptomyces musisoli</name>
    <dbReference type="NCBI Taxonomy" id="2802280"/>
    <lineage>
        <taxon>Bacteria</taxon>
        <taxon>Bacillati</taxon>
        <taxon>Actinomycetota</taxon>
        <taxon>Actinomycetes</taxon>
        <taxon>Kitasatosporales</taxon>
        <taxon>Streptomycetaceae</taxon>
        <taxon>Streptomyces</taxon>
    </lineage>
</organism>
<dbReference type="RefSeq" id="WP_201821148.1">
    <property type="nucleotide sequence ID" value="NZ_JAERRH010000008.1"/>
</dbReference>
<protein>
    <submittedName>
        <fullName evidence="2">Uncharacterized protein</fullName>
    </submittedName>
</protein>
<keyword evidence="3" id="KW-1185">Reference proteome</keyword>
<evidence type="ECO:0000313" key="3">
    <source>
        <dbReference type="Proteomes" id="UP000621386"/>
    </source>
</evidence>
<keyword evidence="1" id="KW-0175">Coiled coil</keyword>
<name>A0ABS1P4S5_9ACTN</name>
<evidence type="ECO:0000256" key="1">
    <source>
        <dbReference type="SAM" id="Coils"/>
    </source>
</evidence>
<accession>A0ABS1P4S5</accession>
<comment type="caution">
    <text evidence="2">The sequence shown here is derived from an EMBL/GenBank/DDBJ whole genome shotgun (WGS) entry which is preliminary data.</text>
</comment>
<reference evidence="2 3" key="1">
    <citation type="submission" date="2021-01" db="EMBL/GenBank/DDBJ databases">
        <title>WGS of actinomycetes isolated from Thailand.</title>
        <authorList>
            <person name="Thawai C."/>
        </authorList>
    </citation>
    <scope>NUCLEOTIDE SEQUENCE [LARGE SCALE GENOMIC DNA]</scope>
    <source>
        <strain evidence="2 3">CH5-8</strain>
    </source>
</reference>
<feature type="coiled-coil region" evidence="1">
    <location>
        <begin position="66"/>
        <end position="110"/>
    </location>
</feature>
<proteinExistence type="predicted"/>
<sequence length="442" mass="48424">MSQTSPDARAVVRALDALTTQVRRIADGPSSTDQQPVDGASSPVAIAHHIPAKAYTTWTEQQTPAADELERMRAVLEYEHKRANDAIDREETAEQAAEEQRRRAHIAETELRTLRAGLRANGADPTQLQNLWAQISLRNRQWREAKQERDRARATIDRMKRTNRMVNGAAQQSRERAERAHARVCQLERAIRDALAICGEQGSDVQDILRPALDGAEPAAGPCAQHPDAPVIGGVCGGCTQYPADSSAALADEEQTLRWARRESLLVLVTRVQHGRTLTEDEARTLRQHVETEMREAETARAVAAGNRRHVQLLYAELTEAQAAVARVRALHTRTTVQTTSGPAAACSGCESDSMSAPWPCPTTEALDGTEQPTPEAQRYVDSCPAHDGPCFPEPGARCSAHGTHRCALCHRNPSTCTSELGGCGTWSLEGMHWDTCPNRIK</sequence>
<dbReference type="Proteomes" id="UP000621386">
    <property type="component" value="Unassembled WGS sequence"/>
</dbReference>
<dbReference type="EMBL" id="JAERRH010000008">
    <property type="protein sequence ID" value="MBL1107373.1"/>
    <property type="molecule type" value="Genomic_DNA"/>
</dbReference>